<reference evidence="3 4" key="1">
    <citation type="journal article" date="2015" name="Nature">
        <title>rRNA introns, odd ribosomes, and small enigmatic genomes across a large radiation of phyla.</title>
        <authorList>
            <person name="Brown C.T."/>
            <person name="Hug L.A."/>
            <person name="Thomas B.C."/>
            <person name="Sharon I."/>
            <person name="Castelle C.J."/>
            <person name="Singh A."/>
            <person name="Wilkins M.J."/>
            <person name="Williams K.H."/>
            <person name="Banfield J.F."/>
        </authorList>
    </citation>
    <scope>NUCLEOTIDE SEQUENCE [LARGE SCALE GENOMIC DNA]</scope>
</reference>
<feature type="domain" description="HTH HARE-type" evidence="2">
    <location>
        <begin position="225"/>
        <end position="289"/>
    </location>
</feature>
<dbReference type="Gene3D" id="1.10.10.10">
    <property type="entry name" value="Winged helix-like DNA-binding domain superfamily/Winged helix DNA-binding domain"/>
    <property type="match status" value="1"/>
</dbReference>
<dbReference type="GO" id="GO:0003743">
    <property type="term" value="F:translation initiation factor activity"/>
    <property type="evidence" value="ECO:0007669"/>
    <property type="project" value="UniProtKB-KW"/>
</dbReference>
<gene>
    <name evidence="3" type="ORF">UT75_C0004G0050</name>
</gene>
<dbReference type="Proteomes" id="UP000034072">
    <property type="component" value="Unassembled WGS sequence"/>
</dbReference>
<dbReference type="InterPro" id="IPR050239">
    <property type="entry name" value="Sigma-70_RNA_pol_init_factors"/>
</dbReference>
<dbReference type="GO" id="GO:0006352">
    <property type="term" value="P:DNA-templated transcription initiation"/>
    <property type="evidence" value="ECO:0007669"/>
    <property type="project" value="InterPro"/>
</dbReference>
<evidence type="ECO:0000313" key="3">
    <source>
        <dbReference type="EMBL" id="KKR40839.1"/>
    </source>
</evidence>
<keyword evidence="1" id="KW-0804">Transcription</keyword>
<dbReference type="Gene3D" id="1.10.10.1250">
    <property type="entry name" value="RNA polymerase, subunit delta, N-terminal domain"/>
    <property type="match status" value="1"/>
</dbReference>
<organism evidence="3 4">
    <name type="scientific">Candidatus Yanofskybacteria bacterium GW2011_GWE2_40_11</name>
    <dbReference type="NCBI Taxonomy" id="1619033"/>
    <lineage>
        <taxon>Bacteria</taxon>
        <taxon>Candidatus Yanofskyibacteriota</taxon>
    </lineage>
</organism>
<protein>
    <submittedName>
        <fullName evidence="3">Transcription initiation factor sigma 70</fullName>
    </submittedName>
</protein>
<dbReference type="PROSITE" id="PS51913">
    <property type="entry name" value="HTH_HARE"/>
    <property type="match status" value="1"/>
</dbReference>
<dbReference type="GO" id="GO:0003700">
    <property type="term" value="F:DNA-binding transcription factor activity"/>
    <property type="evidence" value="ECO:0007669"/>
    <property type="project" value="InterPro"/>
</dbReference>
<keyword evidence="3" id="KW-0396">Initiation factor</keyword>
<name>A0A0G0QK97_9BACT</name>
<dbReference type="PANTHER" id="PTHR30603:SF47">
    <property type="entry name" value="RNA POLYMERASE SIGMA FACTOR SIGD, CHLOROPLASTIC"/>
    <property type="match status" value="1"/>
</dbReference>
<dbReference type="EMBL" id="LBXZ01000004">
    <property type="protein sequence ID" value="KKR40839.1"/>
    <property type="molecule type" value="Genomic_DNA"/>
</dbReference>
<comment type="caution">
    <text evidence="3">The sequence shown here is derived from an EMBL/GenBank/DDBJ whole genome shotgun (WGS) entry which is preliminary data.</text>
</comment>
<dbReference type="InterPro" id="IPR007630">
    <property type="entry name" value="RNA_pol_sigma70_r4"/>
</dbReference>
<dbReference type="PRINTS" id="PR00046">
    <property type="entry name" value="SIGMA70FCT"/>
</dbReference>
<dbReference type="AlphaFoldDB" id="A0A0G0QK97"/>
<evidence type="ECO:0000256" key="1">
    <source>
        <dbReference type="ARBA" id="ARBA00023163"/>
    </source>
</evidence>
<dbReference type="InterPro" id="IPR000943">
    <property type="entry name" value="RNA_pol_sigma70"/>
</dbReference>
<dbReference type="InterPro" id="IPR013324">
    <property type="entry name" value="RNA_pol_sigma_r3/r4-like"/>
</dbReference>
<accession>A0A0G0QK97</accession>
<dbReference type="Pfam" id="PF04545">
    <property type="entry name" value="Sigma70_r4"/>
    <property type="match status" value="1"/>
</dbReference>
<evidence type="ECO:0000259" key="2">
    <source>
        <dbReference type="PROSITE" id="PS51913"/>
    </source>
</evidence>
<dbReference type="InterPro" id="IPR036388">
    <property type="entry name" value="WH-like_DNA-bd_sf"/>
</dbReference>
<dbReference type="InterPro" id="IPR007759">
    <property type="entry name" value="Asxl_HARE-HTH"/>
</dbReference>
<keyword evidence="3" id="KW-0648">Protein biosynthesis</keyword>
<proteinExistence type="predicted"/>
<dbReference type="PANTHER" id="PTHR30603">
    <property type="entry name" value="RNA POLYMERASE SIGMA FACTOR RPO"/>
    <property type="match status" value="1"/>
</dbReference>
<dbReference type="SUPFAM" id="SSF88659">
    <property type="entry name" value="Sigma3 and sigma4 domains of RNA polymerase sigma factors"/>
    <property type="match status" value="1"/>
</dbReference>
<sequence>MKKANFSNNIDKTVASLVKSFSTRNRDIITRRFGLKNGKKETLESIGKSYGITRERVRQIEESTLVQMAKAVSGNSEVSKYISTAKNIISEQGGIVKERDLFEAFSGSRDDNAVNASLVFALTLDNELVKFPENDHFHALWASDKNYLGAFKDTASSLIATLSKAGKVVSRDDFYQLAKKSGVTAFESGQLDDRHIELVLSVNKDISQNIFNQVGLTSWSEINPKGVRDKAYLVLKKESLPKHFGDIAKLINSYGFDSKKANVQTVHNELIKDNRFVLVGRGMYALNEWGYKPGTVKDVLMDILKDHGKPMPKAALVAKVMDSRMVKENTILLNLQDSKIFKKNEDGHYVLKEA</sequence>
<dbReference type="InterPro" id="IPR038087">
    <property type="entry name" value="RNAP_delta_N_dom_sf"/>
</dbReference>
<evidence type="ECO:0000313" key="4">
    <source>
        <dbReference type="Proteomes" id="UP000034072"/>
    </source>
</evidence>